<keyword evidence="10" id="KW-0243">Dynein</keyword>
<dbReference type="InterPro" id="IPR022780">
    <property type="entry name" value="Dynein_light_int_chain"/>
</dbReference>
<keyword evidence="12" id="KW-0505">Motor protein</keyword>
<evidence type="ECO:0000256" key="3">
    <source>
        <dbReference type="ARBA" id="ARBA00004430"/>
    </source>
</evidence>
<dbReference type="GO" id="GO:0005813">
    <property type="term" value="C:centrosome"/>
    <property type="evidence" value="ECO:0007669"/>
    <property type="project" value="UniProtKB-SubCell"/>
</dbReference>
<name>A0A7S1W1Z1_NEODS</name>
<feature type="compositionally biased region" description="Basic and acidic residues" evidence="15">
    <location>
        <begin position="1"/>
        <end position="13"/>
    </location>
</feature>
<protein>
    <recommendedName>
        <fullName evidence="5">Cytoplasmic dynein 2 light intermediate chain 1</fullName>
    </recommendedName>
</protein>
<dbReference type="AlphaFoldDB" id="A0A7S1W1Z1"/>
<feature type="region of interest" description="Disordered" evidence="15">
    <location>
        <begin position="1"/>
        <end position="31"/>
    </location>
</feature>
<dbReference type="GO" id="GO:0005868">
    <property type="term" value="C:cytoplasmic dynein complex"/>
    <property type="evidence" value="ECO:0007669"/>
    <property type="project" value="InterPro"/>
</dbReference>
<evidence type="ECO:0000256" key="2">
    <source>
        <dbReference type="ARBA" id="ARBA00004300"/>
    </source>
</evidence>
<proteinExistence type="inferred from homology"/>
<keyword evidence="13" id="KW-0206">Cytoskeleton</keyword>
<dbReference type="GO" id="GO:0005874">
    <property type="term" value="C:microtubule"/>
    <property type="evidence" value="ECO:0007669"/>
    <property type="project" value="UniProtKB-KW"/>
</dbReference>
<evidence type="ECO:0000256" key="1">
    <source>
        <dbReference type="ARBA" id="ARBA00004120"/>
    </source>
</evidence>
<dbReference type="GO" id="GO:0035735">
    <property type="term" value="P:intraciliary transport involved in cilium assembly"/>
    <property type="evidence" value="ECO:0007669"/>
    <property type="project" value="InterPro"/>
</dbReference>
<dbReference type="PANTHER" id="PTHR13236:SF0">
    <property type="entry name" value="CYTOPLASMIC DYNEIN 2 LIGHT INTERMEDIATE CHAIN 1"/>
    <property type="match status" value="1"/>
</dbReference>
<comment type="subcellular location">
    <subcellularLocation>
        <location evidence="3">Cytoplasm</location>
        <location evidence="3">Cytoskeleton</location>
        <location evidence="3">Cilium axoneme</location>
    </subcellularLocation>
    <subcellularLocation>
        <location evidence="1">Cytoplasm</location>
        <location evidence="1">Cytoskeleton</location>
        <location evidence="1">Cilium basal body</location>
    </subcellularLocation>
    <subcellularLocation>
        <location evidence="2">Cytoplasm</location>
        <location evidence="2">Cytoskeleton</location>
        <location evidence="2">Microtubule organizing center</location>
        <location evidence="2">Centrosome</location>
    </subcellularLocation>
</comment>
<evidence type="ECO:0000256" key="5">
    <source>
        <dbReference type="ARBA" id="ARBA00018863"/>
    </source>
</evidence>
<evidence type="ECO:0000313" key="16">
    <source>
        <dbReference type="EMBL" id="CAD9144451.1"/>
    </source>
</evidence>
<dbReference type="SUPFAM" id="SSF52540">
    <property type="entry name" value="P-loop containing nucleoside triphosphate hydrolases"/>
    <property type="match status" value="1"/>
</dbReference>
<evidence type="ECO:0000256" key="6">
    <source>
        <dbReference type="ARBA" id="ARBA00022473"/>
    </source>
</evidence>
<dbReference type="InterPro" id="IPR027417">
    <property type="entry name" value="P-loop_NTPase"/>
</dbReference>
<dbReference type="GO" id="GO:0035721">
    <property type="term" value="P:intraciliary retrograde transport"/>
    <property type="evidence" value="ECO:0007669"/>
    <property type="project" value="InterPro"/>
</dbReference>
<dbReference type="CDD" id="cd00882">
    <property type="entry name" value="Ras_like_GTPase"/>
    <property type="match status" value="1"/>
</dbReference>
<dbReference type="EMBL" id="HBGF01044019">
    <property type="protein sequence ID" value="CAD9144451.1"/>
    <property type="molecule type" value="Transcribed_RNA"/>
</dbReference>
<dbReference type="GO" id="GO:0045504">
    <property type="term" value="F:dynein heavy chain binding"/>
    <property type="evidence" value="ECO:0007669"/>
    <property type="project" value="TreeGrafter"/>
</dbReference>
<evidence type="ECO:0000256" key="11">
    <source>
        <dbReference type="ARBA" id="ARBA00023069"/>
    </source>
</evidence>
<dbReference type="InterPro" id="IPR040045">
    <property type="entry name" value="DYNC2LI1"/>
</dbReference>
<evidence type="ECO:0000256" key="10">
    <source>
        <dbReference type="ARBA" id="ARBA00023017"/>
    </source>
</evidence>
<evidence type="ECO:0000256" key="13">
    <source>
        <dbReference type="ARBA" id="ARBA00023212"/>
    </source>
</evidence>
<evidence type="ECO:0000256" key="14">
    <source>
        <dbReference type="ARBA" id="ARBA00023273"/>
    </source>
</evidence>
<feature type="compositionally biased region" description="Basic and acidic residues" evidence="15">
    <location>
        <begin position="21"/>
        <end position="31"/>
    </location>
</feature>
<organism evidence="16">
    <name type="scientific">Neobodo designis</name>
    <name type="common">Flagellated protozoan</name>
    <name type="synonym">Bodo designis</name>
    <dbReference type="NCBI Taxonomy" id="312471"/>
    <lineage>
        <taxon>Eukaryota</taxon>
        <taxon>Discoba</taxon>
        <taxon>Euglenozoa</taxon>
        <taxon>Kinetoplastea</taxon>
        <taxon>Metakinetoplastina</taxon>
        <taxon>Neobodonida</taxon>
        <taxon>Neobodo</taxon>
    </lineage>
</organism>
<keyword evidence="7" id="KW-0963">Cytoplasm</keyword>
<dbReference type="GO" id="GO:0005930">
    <property type="term" value="C:axoneme"/>
    <property type="evidence" value="ECO:0007669"/>
    <property type="project" value="UniProtKB-SubCell"/>
</dbReference>
<comment type="similarity">
    <text evidence="4">Belongs to the dynein light intermediate chain family.</text>
</comment>
<keyword evidence="6" id="KW-0217">Developmental protein</keyword>
<keyword evidence="14" id="KW-0966">Cell projection</keyword>
<keyword evidence="9" id="KW-0970">Cilium biogenesis/degradation</keyword>
<dbReference type="Gene3D" id="3.40.50.300">
    <property type="entry name" value="P-loop containing nucleotide triphosphate hydrolases"/>
    <property type="match status" value="1"/>
</dbReference>
<evidence type="ECO:0000256" key="4">
    <source>
        <dbReference type="ARBA" id="ARBA00006831"/>
    </source>
</evidence>
<feature type="region of interest" description="Disordered" evidence="15">
    <location>
        <begin position="357"/>
        <end position="383"/>
    </location>
</feature>
<evidence type="ECO:0000256" key="8">
    <source>
        <dbReference type="ARBA" id="ARBA00022701"/>
    </source>
</evidence>
<evidence type="ECO:0000256" key="15">
    <source>
        <dbReference type="SAM" id="MobiDB-lite"/>
    </source>
</evidence>
<gene>
    <name evidence="16" type="ORF">NDES1114_LOCUS29454</name>
</gene>
<keyword evidence="8" id="KW-0493">Microtubule</keyword>
<evidence type="ECO:0000256" key="7">
    <source>
        <dbReference type="ARBA" id="ARBA00022490"/>
    </source>
</evidence>
<dbReference type="GO" id="GO:0036064">
    <property type="term" value="C:ciliary basal body"/>
    <property type="evidence" value="ECO:0007669"/>
    <property type="project" value="TreeGrafter"/>
</dbReference>
<evidence type="ECO:0000256" key="9">
    <source>
        <dbReference type="ARBA" id="ARBA00022794"/>
    </source>
</evidence>
<dbReference type="Pfam" id="PF05783">
    <property type="entry name" value="DLIC"/>
    <property type="match status" value="1"/>
</dbReference>
<reference evidence="16" key="1">
    <citation type="submission" date="2021-01" db="EMBL/GenBank/DDBJ databases">
        <authorList>
            <person name="Corre E."/>
            <person name="Pelletier E."/>
            <person name="Niang G."/>
            <person name="Scheremetjew M."/>
            <person name="Finn R."/>
            <person name="Kale V."/>
            <person name="Holt S."/>
            <person name="Cochrane G."/>
            <person name="Meng A."/>
            <person name="Brown T."/>
            <person name="Cohen L."/>
        </authorList>
    </citation>
    <scope>NUCLEOTIDE SEQUENCE</scope>
    <source>
        <strain evidence="16">CCAP 1951/1</strain>
    </source>
</reference>
<sequence length="383" mass="42611">MAEAEKQPAKPDEATAEEDAVLEKPTPKIDPAKDLWQNISANVKDHVVESSDQTVLVCGASGSGKTSIIQRMLKSAADEKPKATTALEYCYGKREERNVTQIVHFWELAHGSDLAQLSDVVITPENVHQAMACIVVDCANPGTAWQSVTFWLKRLDARISEIFEKMRAKGSSTPDKLMARARRRLGGDEHPDQDKLRLLGIPIVIIGSRLDKMVSDTVKTKLFVRTMRFLAHLYGASVIFTSRQEREANKMRALLNHMIFEMPFDLKTMNTDPDKGGVVVAAGHDLFSDIGDPTPTSSANFSPSGDASLDRWKAPFDEAFPPRAVEASREDEEFKAKLFDAEKGFGEVAVDQMRKLKDSELDQYRRAASKKASESRNKDKDDN</sequence>
<keyword evidence="11" id="KW-0969">Cilium</keyword>
<evidence type="ECO:0000256" key="12">
    <source>
        <dbReference type="ARBA" id="ARBA00023175"/>
    </source>
</evidence>
<accession>A0A7S1W1Z1</accession>
<dbReference type="PANTHER" id="PTHR13236">
    <property type="entry name" value="DYNEIN 2 LIGHT INTERMEDIATE CHAIN, ISOFORM 2"/>
    <property type="match status" value="1"/>
</dbReference>